<keyword evidence="4" id="KW-1185">Reference proteome</keyword>
<organism evidence="3 4">
    <name type="scientific">Pontibacter anaerobius</name>
    <dbReference type="NCBI Taxonomy" id="2993940"/>
    <lineage>
        <taxon>Bacteria</taxon>
        <taxon>Pseudomonadati</taxon>
        <taxon>Bacteroidota</taxon>
        <taxon>Cytophagia</taxon>
        <taxon>Cytophagales</taxon>
        <taxon>Hymenobacteraceae</taxon>
        <taxon>Pontibacter</taxon>
    </lineage>
</organism>
<accession>A0ABT3RIV4</accession>
<keyword evidence="1" id="KW-0732">Signal</keyword>
<name>A0ABT3RIV4_9BACT</name>
<dbReference type="Pfam" id="PF00882">
    <property type="entry name" value="Zn_dep_PLPC"/>
    <property type="match status" value="1"/>
</dbReference>
<evidence type="ECO:0000256" key="1">
    <source>
        <dbReference type="SAM" id="SignalP"/>
    </source>
</evidence>
<reference evidence="3 4" key="1">
    <citation type="submission" date="2022-11" db="EMBL/GenBank/DDBJ databases">
        <title>The characterization of three novel Bacteroidetes species and genomic analysis of their roles in tidal elemental geochemical cycles.</title>
        <authorList>
            <person name="Ma K.-J."/>
        </authorList>
    </citation>
    <scope>NUCLEOTIDE SEQUENCE [LARGE SCALE GENOMIC DNA]</scope>
    <source>
        <strain evidence="3 4">M82</strain>
    </source>
</reference>
<dbReference type="RefSeq" id="WP_266053446.1">
    <property type="nucleotide sequence ID" value="NZ_JAPFQO010000010.1"/>
</dbReference>
<dbReference type="InterPro" id="IPR029002">
    <property type="entry name" value="PLPC/GPLD1"/>
</dbReference>
<evidence type="ECO:0000313" key="3">
    <source>
        <dbReference type="EMBL" id="MCX2741298.1"/>
    </source>
</evidence>
<feature type="signal peptide" evidence="1">
    <location>
        <begin position="1"/>
        <end position="27"/>
    </location>
</feature>
<dbReference type="Proteomes" id="UP001207228">
    <property type="component" value="Unassembled WGS sequence"/>
</dbReference>
<sequence>MKLKLHTGILCLILLAATLLPALPARAYSVLTHQAVVDAVWDTRLKPLLLLRYPNASEEELKNAHAHAYGGSIVQDMGYYPFGNTFFTDLTHYVRSGDFVESLVRHADTVEELGFALGAMAHFSADIYGHPIGTNKAVPLVYPKVQQEHGHTVTYAEDAISHIKTEFGFDVLQVARGNYAPEAYKDFIGFEVAKELLKEAFLETYGLELNNVFMSLPVAIGSYRYTIRGIFPDLTKAAWQAKKGEIQEASPDITRRQFMYRMSRASFHEQFGRDYDRPNFFARAVAWVIKVLPKVGPLRPLAFVPPPPKAEELYMESFNMTVDKYGAMLQQMGKHHTPRLQNMQLDTGEPTYPGTYPLTDETYAELLKKLAKAEFKQADKALQQNILLYFEQAKAPDRSDKEALKEWEETQEYLVQLQRLHAGR</sequence>
<feature type="domain" description="Phospholipase C/D" evidence="2">
    <location>
        <begin position="32"/>
        <end position="213"/>
    </location>
</feature>
<evidence type="ECO:0000313" key="4">
    <source>
        <dbReference type="Proteomes" id="UP001207228"/>
    </source>
</evidence>
<comment type="caution">
    <text evidence="3">The sequence shown here is derived from an EMBL/GenBank/DDBJ whole genome shotgun (WGS) entry which is preliminary data.</text>
</comment>
<feature type="chain" id="PRO_5046232447" evidence="1">
    <location>
        <begin position="28"/>
        <end position="424"/>
    </location>
</feature>
<evidence type="ECO:0000259" key="2">
    <source>
        <dbReference type="Pfam" id="PF00882"/>
    </source>
</evidence>
<protein>
    <submittedName>
        <fullName evidence="3">Zinc dependent phospholipase C family protein</fullName>
    </submittedName>
</protein>
<gene>
    <name evidence="3" type="ORF">OO017_15165</name>
</gene>
<proteinExistence type="predicted"/>
<dbReference type="EMBL" id="JAPFQO010000010">
    <property type="protein sequence ID" value="MCX2741298.1"/>
    <property type="molecule type" value="Genomic_DNA"/>
</dbReference>